<dbReference type="EMBL" id="GBXM01064817">
    <property type="protein sequence ID" value="JAH43760.1"/>
    <property type="molecule type" value="Transcribed_RNA"/>
</dbReference>
<dbReference type="AlphaFoldDB" id="A0A0E9ST00"/>
<evidence type="ECO:0000313" key="1">
    <source>
        <dbReference type="EMBL" id="JAH43760.1"/>
    </source>
</evidence>
<name>A0A0E9ST00_ANGAN</name>
<dbReference type="EMBL" id="GBXM01061500">
    <property type="protein sequence ID" value="JAH47077.1"/>
    <property type="molecule type" value="Transcribed_RNA"/>
</dbReference>
<accession>A0A0E9ST00</accession>
<organism evidence="1">
    <name type="scientific">Anguilla anguilla</name>
    <name type="common">European freshwater eel</name>
    <name type="synonym">Muraena anguilla</name>
    <dbReference type="NCBI Taxonomy" id="7936"/>
    <lineage>
        <taxon>Eukaryota</taxon>
        <taxon>Metazoa</taxon>
        <taxon>Chordata</taxon>
        <taxon>Craniata</taxon>
        <taxon>Vertebrata</taxon>
        <taxon>Euteleostomi</taxon>
        <taxon>Actinopterygii</taxon>
        <taxon>Neopterygii</taxon>
        <taxon>Teleostei</taxon>
        <taxon>Anguilliformes</taxon>
        <taxon>Anguillidae</taxon>
        <taxon>Anguilla</taxon>
    </lineage>
</organism>
<protein>
    <submittedName>
        <fullName evidence="1">Uncharacterized protein</fullName>
    </submittedName>
</protein>
<sequence length="69" mass="8169">MQVGVGDWLLWSSGHGLQVGSCWQNFTKKEYSRKMMLFQKKRELAKNDVYNQKRTLAQISVRFEVEVFI</sequence>
<reference evidence="1" key="2">
    <citation type="journal article" date="2015" name="Fish Shellfish Immunol.">
        <title>Early steps in the European eel (Anguilla anguilla)-Vibrio vulnificus interaction in the gills: Role of the RtxA13 toxin.</title>
        <authorList>
            <person name="Callol A."/>
            <person name="Pajuelo D."/>
            <person name="Ebbesson L."/>
            <person name="Teles M."/>
            <person name="MacKenzie S."/>
            <person name="Amaro C."/>
        </authorList>
    </citation>
    <scope>NUCLEOTIDE SEQUENCE</scope>
</reference>
<reference evidence="1" key="1">
    <citation type="submission" date="2014-11" db="EMBL/GenBank/DDBJ databases">
        <authorList>
            <person name="Amaro Gonzalez C."/>
        </authorList>
    </citation>
    <scope>NUCLEOTIDE SEQUENCE</scope>
</reference>
<proteinExistence type="predicted"/>